<comment type="caution">
    <text evidence="1">The sequence shown here is derived from an EMBL/GenBank/DDBJ whole genome shotgun (WGS) entry which is preliminary data.</text>
</comment>
<name>A0ABM9DHK5_9HYPH</name>
<evidence type="ECO:0000313" key="1">
    <source>
        <dbReference type="EMBL" id="CAH2396012.1"/>
    </source>
</evidence>
<dbReference type="InterPro" id="IPR045709">
    <property type="entry name" value="DUF6065"/>
</dbReference>
<protein>
    <submittedName>
        <fullName evidence="1">Uncharacterized protein</fullName>
    </submittedName>
</protein>
<reference evidence="1 2" key="1">
    <citation type="submission" date="2022-03" db="EMBL/GenBank/DDBJ databases">
        <authorList>
            <person name="Brunel B."/>
        </authorList>
    </citation>
    <scope>NUCLEOTIDE SEQUENCE [LARGE SCALE GENOMIC DNA]</scope>
    <source>
        <strain evidence="1">STM5069sample</strain>
    </source>
</reference>
<proteinExistence type="predicted"/>
<evidence type="ECO:0000313" key="2">
    <source>
        <dbReference type="Proteomes" id="UP001153050"/>
    </source>
</evidence>
<dbReference type="Pfam" id="PF19541">
    <property type="entry name" value="DUF6065"/>
    <property type="match status" value="1"/>
</dbReference>
<gene>
    <name evidence="1" type="ORF">MES5069_130001</name>
</gene>
<dbReference type="EMBL" id="CAKXZT010000035">
    <property type="protein sequence ID" value="CAH2396012.1"/>
    <property type="molecule type" value="Genomic_DNA"/>
</dbReference>
<sequence length="240" mass="26661">MFHFSQTSQKTSRSIRFACRPEDHGVIAPPVAAKTVLPDWFRKLPAVDQQQASATNNGLTVKRCMPFLDAMTTGWILPLAATVRLEIKDGGSAVDAGWEFDRVMVSNHGAHQVAGNPKEPAPPCKFHNYWSIRTPPGWSCLFLPPLNRPAQPFECVAGIVDTDTYAAHIHFPFFATAPDGLYVIEKGTPLVQVIPFRREDAALKAEIQAETGAEATERETVYRNTIASEGWYRKWARAAR</sequence>
<dbReference type="Proteomes" id="UP001153050">
    <property type="component" value="Unassembled WGS sequence"/>
</dbReference>
<accession>A0ABM9DHK5</accession>
<keyword evidence="2" id="KW-1185">Reference proteome</keyword>
<organism evidence="1 2">
    <name type="scientific">Mesorhizobium escarrei</name>
    <dbReference type="NCBI Taxonomy" id="666018"/>
    <lineage>
        <taxon>Bacteria</taxon>
        <taxon>Pseudomonadati</taxon>
        <taxon>Pseudomonadota</taxon>
        <taxon>Alphaproteobacteria</taxon>
        <taxon>Hyphomicrobiales</taxon>
        <taxon>Phyllobacteriaceae</taxon>
        <taxon>Mesorhizobium</taxon>
    </lineage>
</organism>
<dbReference type="RefSeq" id="WP_254016699.1">
    <property type="nucleotide sequence ID" value="NZ_CAKXZT010000035.1"/>
</dbReference>